<keyword evidence="3 9" id="KW-0032">Aminotransferase</keyword>
<dbReference type="SUPFAM" id="SSF53383">
    <property type="entry name" value="PLP-dependent transferases"/>
    <property type="match status" value="1"/>
</dbReference>
<comment type="caution">
    <text evidence="9">The sequence shown here is derived from an EMBL/GenBank/DDBJ whole genome shotgun (WGS) entry which is preliminary data.</text>
</comment>
<dbReference type="InterPro" id="IPR015422">
    <property type="entry name" value="PyrdxlP-dep_Trfase_small"/>
</dbReference>
<dbReference type="InterPro" id="IPR015424">
    <property type="entry name" value="PyrdxlP-dep_Trfase"/>
</dbReference>
<evidence type="ECO:0000256" key="6">
    <source>
        <dbReference type="PIRSR" id="PIRSR000524-1"/>
    </source>
</evidence>
<keyword evidence="4 9" id="KW-0808">Transferase</keyword>
<dbReference type="Gene3D" id="3.40.640.10">
    <property type="entry name" value="Type I PLP-dependent aspartate aminotransferase-like (Major domain)"/>
    <property type="match status" value="1"/>
</dbReference>
<dbReference type="PANTHER" id="PTHR21152">
    <property type="entry name" value="AMINOTRANSFERASE CLASS V"/>
    <property type="match status" value="1"/>
</dbReference>
<dbReference type="EMBL" id="BIMR01000101">
    <property type="protein sequence ID" value="GCE76485.1"/>
    <property type="molecule type" value="Genomic_DNA"/>
</dbReference>
<dbReference type="InterPro" id="IPR000192">
    <property type="entry name" value="Aminotrans_V_dom"/>
</dbReference>
<comment type="cofactor">
    <cofactor evidence="1 7">
        <name>pyridoxal 5'-phosphate</name>
        <dbReference type="ChEBI" id="CHEBI:597326"/>
    </cofactor>
</comment>
<dbReference type="PIRSF" id="PIRSF000524">
    <property type="entry name" value="SPT"/>
    <property type="match status" value="1"/>
</dbReference>
<comment type="similarity">
    <text evidence="2">Belongs to the class-V pyridoxal-phosphate-dependent aminotransferase family.</text>
</comment>
<gene>
    <name evidence="9" type="ORF">CBZ_15410</name>
</gene>
<feature type="binding site" evidence="6">
    <location>
        <position position="359"/>
    </location>
    <ligand>
        <name>substrate</name>
    </ligand>
</feature>
<protein>
    <submittedName>
        <fullName evidence="9">Aminotransferase V</fullName>
    </submittedName>
</protein>
<evidence type="ECO:0000313" key="10">
    <source>
        <dbReference type="Proteomes" id="UP000289954"/>
    </source>
</evidence>
<dbReference type="GO" id="GO:0004760">
    <property type="term" value="F:L-serine-pyruvate transaminase activity"/>
    <property type="evidence" value="ECO:0007669"/>
    <property type="project" value="TreeGrafter"/>
</dbReference>
<dbReference type="InterPro" id="IPR015421">
    <property type="entry name" value="PyrdxlP-dep_Trfase_major"/>
</dbReference>
<evidence type="ECO:0000256" key="5">
    <source>
        <dbReference type="ARBA" id="ARBA00022898"/>
    </source>
</evidence>
<keyword evidence="10" id="KW-1185">Reference proteome</keyword>
<proteinExistence type="inferred from homology"/>
<dbReference type="GO" id="GO:0008453">
    <property type="term" value="F:alanine-glyoxylate transaminase activity"/>
    <property type="evidence" value="ECO:0007669"/>
    <property type="project" value="TreeGrafter"/>
</dbReference>
<organism evidence="9 10">
    <name type="scientific">Cellulomonas biazotea</name>
    <dbReference type="NCBI Taxonomy" id="1709"/>
    <lineage>
        <taxon>Bacteria</taxon>
        <taxon>Bacillati</taxon>
        <taxon>Actinomycetota</taxon>
        <taxon>Actinomycetes</taxon>
        <taxon>Micrococcales</taxon>
        <taxon>Cellulomonadaceae</taxon>
        <taxon>Cellulomonas</taxon>
    </lineage>
</organism>
<dbReference type="Pfam" id="PF00266">
    <property type="entry name" value="Aminotran_5"/>
    <property type="match status" value="1"/>
</dbReference>
<accession>A0A402DQU4</accession>
<dbReference type="GO" id="GO:0019265">
    <property type="term" value="P:glycine biosynthetic process, by transamination of glyoxylate"/>
    <property type="evidence" value="ECO:0007669"/>
    <property type="project" value="TreeGrafter"/>
</dbReference>
<evidence type="ECO:0000256" key="3">
    <source>
        <dbReference type="ARBA" id="ARBA00022576"/>
    </source>
</evidence>
<dbReference type="PANTHER" id="PTHR21152:SF40">
    <property type="entry name" value="ALANINE--GLYOXYLATE AMINOTRANSFERASE"/>
    <property type="match status" value="1"/>
</dbReference>
<sequence length="407" mass="42981">MTVAPVNPPARLLMGPGPVNADPRVLRAMSAPLVGQFDPVMTGYMSETQELYRQVFATRNDATLLVDGTSRAGIEAAVVSLVRPGQRVLVPVFGRFGHLLAEIALRAQAEVHTIATEWGQVFTPSAVEEAVARVRPHLVAVVQGDTSTTMNQPLDELGAICARHGALLYTDATASLGGNPFEMDAWGLDAATAGLQKCLSGPSGSAPLSLSEQAVAVVRSRHRVEAGLREEGDDDAPDPVLSNYFDLGQVLDYWGPRRLNHHTEATSMLYAARECARVLLDEGRDQVVARHARAGAAMLAGVRGLGLGVFGDVAHKMHNIVAVEIPAGVDGDGVRAALLHDYGIEIGTSFGPLHGRVWRIGTMGVNARRDAVLTTLAALEQVLRRAGARVPHGGGVDAAAEVYGDAA</sequence>
<dbReference type="Gene3D" id="3.90.1150.10">
    <property type="entry name" value="Aspartate Aminotransferase, domain 1"/>
    <property type="match status" value="1"/>
</dbReference>
<feature type="domain" description="Aminotransferase class V" evidence="8">
    <location>
        <begin position="42"/>
        <end position="214"/>
    </location>
</feature>
<reference evidence="9 10" key="1">
    <citation type="submission" date="2019-01" db="EMBL/GenBank/DDBJ databases">
        <title>Draft genome sequence of Cellulomonas takizawaensis strain TKZ-21.</title>
        <authorList>
            <person name="Yamamura H."/>
            <person name="Hayashi T."/>
            <person name="Hamada M."/>
            <person name="Serisawa Y."/>
            <person name="Matsuyama K."/>
            <person name="Nakagawa Y."/>
            <person name="Otoguro M."/>
            <person name="Yanagida F."/>
            <person name="Hayakawa M."/>
        </authorList>
    </citation>
    <scope>NUCLEOTIDE SEQUENCE [LARGE SCALE GENOMIC DNA]</scope>
    <source>
        <strain evidence="9 10">NBRC12680</strain>
    </source>
</reference>
<evidence type="ECO:0000256" key="1">
    <source>
        <dbReference type="ARBA" id="ARBA00001933"/>
    </source>
</evidence>
<evidence type="ECO:0000256" key="7">
    <source>
        <dbReference type="PIRSR" id="PIRSR000524-50"/>
    </source>
</evidence>
<dbReference type="RefSeq" id="WP_246013158.1">
    <property type="nucleotide sequence ID" value="NZ_BIMR01000101.1"/>
</dbReference>
<evidence type="ECO:0000259" key="8">
    <source>
        <dbReference type="Pfam" id="PF00266"/>
    </source>
</evidence>
<evidence type="ECO:0000313" key="9">
    <source>
        <dbReference type="EMBL" id="GCE76485.1"/>
    </source>
</evidence>
<feature type="modified residue" description="N6-(pyridoxal phosphate)lysine" evidence="7">
    <location>
        <position position="197"/>
    </location>
</feature>
<dbReference type="AlphaFoldDB" id="A0A402DQU4"/>
<dbReference type="Proteomes" id="UP000289954">
    <property type="component" value="Unassembled WGS sequence"/>
</dbReference>
<evidence type="ECO:0000256" key="2">
    <source>
        <dbReference type="ARBA" id="ARBA00009236"/>
    </source>
</evidence>
<evidence type="ECO:0000256" key="4">
    <source>
        <dbReference type="ARBA" id="ARBA00022679"/>
    </source>
</evidence>
<name>A0A402DQU4_9CELL</name>
<dbReference type="FunFam" id="3.40.640.10:FF:000027">
    <property type="entry name" value="Serine--pyruvate aminotransferase, mitochondrial"/>
    <property type="match status" value="1"/>
</dbReference>
<dbReference type="InterPro" id="IPR024169">
    <property type="entry name" value="SP_NH2Trfase/AEP_transaminase"/>
</dbReference>
<keyword evidence="5 7" id="KW-0663">Pyridoxal phosphate</keyword>